<dbReference type="Gene3D" id="1.10.10.10">
    <property type="entry name" value="Winged helix-like DNA-binding domain superfamily/Winged helix DNA-binding domain"/>
    <property type="match status" value="1"/>
</dbReference>
<dbReference type="PROSITE" id="PS50956">
    <property type="entry name" value="HTH_ASNC_2"/>
    <property type="match status" value="1"/>
</dbReference>
<protein>
    <submittedName>
        <fullName evidence="5">Lrp/AsnC family transcriptional regulator</fullName>
    </submittedName>
</protein>
<dbReference type="Pfam" id="PF13412">
    <property type="entry name" value="HTH_24"/>
    <property type="match status" value="1"/>
</dbReference>
<dbReference type="AlphaFoldDB" id="A0A345YB48"/>
<evidence type="ECO:0000313" key="5">
    <source>
        <dbReference type="EMBL" id="AXK41150.1"/>
    </source>
</evidence>
<evidence type="ECO:0000313" key="6">
    <source>
        <dbReference type="Proteomes" id="UP000254508"/>
    </source>
</evidence>
<dbReference type="SMART" id="SM00344">
    <property type="entry name" value="HTH_ASNC"/>
    <property type="match status" value="1"/>
</dbReference>
<dbReference type="InterPro" id="IPR011008">
    <property type="entry name" value="Dimeric_a/b-barrel"/>
</dbReference>
<evidence type="ECO:0000256" key="3">
    <source>
        <dbReference type="ARBA" id="ARBA00023163"/>
    </source>
</evidence>
<feature type="domain" description="HTH asnC-type" evidence="4">
    <location>
        <begin position="65"/>
        <end position="127"/>
    </location>
</feature>
<dbReference type="InterPro" id="IPR000485">
    <property type="entry name" value="AsnC-type_HTH_dom"/>
</dbReference>
<dbReference type="SUPFAM" id="SSF54909">
    <property type="entry name" value="Dimeric alpha+beta barrel"/>
    <property type="match status" value="1"/>
</dbReference>
<dbReference type="PANTHER" id="PTHR30154">
    <property type="entry name" value="LEUCINE-RESPONSIVE REGULATORY PROTEIN"/>
    <property type="match status" value="1"/>
</dbReference>
<dbReference type="InterPro" id="IPR036390">
    <property type="entry name" value="WH_DNA-bd_sf"/>
</dbReference>
<dbReference type="Gene3D" id="3.30.70.920">
    <property type="match status" value="1"/>
</dbReference>
<name>A0A345YB48_9SPHN</name>
<dbReference type="PRINTS" id="PR00033">
    <property type="entry name" value="HTHASNC"/>
</dbReference>
<proteinExistence type="predicted"/>
<dbReference type="OrthoDB" id="9809462at2"/>
<dbReference type="KEGG" id="err:DVR09_01345"/>
<keyword evidence="6" id="KW-1185">Reference proteome</keyword>
<keyword evidence="3" id="KW-0804">Transcription</keyword>
<dbReference type="PANTHER" id="PTHR30154:SF34">
    <property type="entry name" value="TRANSCRIPTIONAL REGULATOR AZLB"/>
    <property type="match status" value="1"/>
</dbReference>
<dbReference type="Pfam" id="PF01037">
    <property type="entry name" value="AsnC_trans_reg"/>
    <property type="match status" value="1"/>
</dbReference>
<dbReference type="GO" id="GO:0043565">
    <property type="term" value="F:sequence-specific DNA binding"/>
    <property type="evidence" value="ECO:0007669"/>
    <property type="project" value="InterPro"/>
</dbReference>
<accession>A0A345YB48</accession>
<keyword evidence="1" id="KW-0805">Transcription regulation</keyword>
<dbReference type="SUPFAM" id="SSF46785">
    <property type="entry name" value="Winged helix' DNA-binding domain"/>
    <property type="match status" value="1"/>
</dbReference>
<dbReference type="EMBL" id="CP031357">
    <property type="protein sequence ID" value="AXK41150.1"/>
    <property type="molecule type" value="Genomic_DNA"/>
</dbReference>
<dbReference type="InterPro" id="IPR036388">
    <property type="entry name" value="WH-like_DNA-bd_sf"/>
</dbReference>
<keyword evidence="2" id="KW-0238">DNA-binding</keyword>
<dbReference type="GO" id="GO:0043200">
    <property type="term" value="P:response to amino acid"/>
    <property type="evidence" value="ECO:0007669"/>
    <property type="project" value="TreeGrafter"/>
</dbReference>
<dbReference type="InterPro" id="IPR019887">
    <property type="entry name" value="Tscrpt_reg_AsnC/Lrp_C"/>
</dbReference>
<dbReference type="InterPro" id="IPR019888">
    <property type="entry name" value="Tscrpt_reg_AsnC-like"/>
</dbReference>
<dbReference type="Proteomes" id="UP000254508">
    <property type="component" value="Chromosome"/>
</dbReference>
<evidence type="ECO:0000259" key="4">
    <source>
        <dbReference type="PROSITE" id="PS50956"/>
    </source>
</evidence>
<organism evidence="5 6">
    <name type="scientific">Erythrobacter aureus</name>
    <dbReference type="NCBI Taxonomy" id="2182384"/>
    <lineage>
        <taxon>Bacteria</taxon>
        <taxon>Pseudomonadati</taxon>
        <taxon>Pseudomonadota</taxon>
        <taxon>Alphaproteobacteria</taxon>
        <taxon>Sphingomonadales</taxon>
        <taxon>Erythrobacteraceae</taxon>
        <taxon>Erythrobacter/Porphyrobacter group</taxon>
        <taxon>Erythrobacter</taxon>
    </lineage>
</organism>
<reference evidence="6" key="1">
    <citation type="submission" date="2018-07" db="EMBL/GenBank/DDBJ databases">
        <title>Genome sequence of Erythrobacter strain YH-07, an antagonistic bacterium isolated from Yellow Sea.</title>
        <authorList>
            <person name="Tang T."/>
            <person name="Liu Q."/>
            <person name="Sun X."/>
        </authorList>
    </citation>
    <scope>NUCLEOTIDE SEQUENCE [LARGE SCALE GENOMIC DNA]</scope>
    <source>
        <strain evidence="6">YH-07</strain>
    </source>
</reference>
<dbReference type="GO" id="GO:0005829">
    <property type="term" value="C:cytosol"/>
    <property type="evidence" value="ECO:0007669"/>
    <property type="project" value="TreeGrafter"/>
</dbReference>
<evidence type="ECO:0000256" key="1">
    <source>
        <dbReference type="ARBA" id="ARBA00023015"/>
    </source>
</evidence>
<gene>
    <name evidence="5" type="ORF">DVR09_01345</name>
</gene>
<sequence length="203" mass="22265">MAAGPGVRMTTKVVATNSRNVVRSIIGSFSCGAKYAGPYSQLHRQDAGETGFFPVDPKAANRHVLDRRDRALIAALRRNARASLVALAREIDLSRSATHDRISRLEELKILRGYTVRVDEELIDDIRAFITVTLDDDSDQKAVAVQVSQFSGVQRAFCLAGEIDLLVDCRCDTAQDLGRLRDRIGALEGVRSCGTRLVLATHD</sequence>
<evidence type="ECO:0000256" key="2">
    <source>
        <dbReference type="ARBA" id="ARBA00023125"/>
    </source>
</evidence>